<evidence type="ECO:0000313" key="4">
    <source>
        <dbReference type="EMBL" id="OAO13008.1"/>
    </source>
</evidence>
<dbReference type="PANTHER" id="PTHR19848">
    <property type="entry name" value="WD40 REPEAT PROTEIN"/>
    <property type="match status" value="1"/>
</dbReference>
<dbReference type="Proteomes" id="UP000078348">
    <property type="component" value="Unassembled WGS sequence"/>
</dbReference>
<keyword evidence="2" id="KW-0677">Repeat</keyword>
<dbReference type="EMBL" id="LXWW01000479">
    <property type="protein sequence ID" value="OAO13008.1"/>
    <property type="molecule type" value="Genomic_DNA"/>
</dbReference>
<keyword evidence="1 3" id="KW-0853">WD repeat</keyword>
<dbReference type="OrthoDB" id="1107487at2759"/>
<protein>
    <submittedName>
        <fullName evidence="4">Uncharacterized protein</fullName>
    </submittedName>
</protein>
<dbReference type="Pfam" id="PF00400">
    <property type="entry name" value="WD40"/>
    <property type="match status" value="3"/>
</dbReference>
<dbReference type="InterPro" id="IPR001680">
    <property type="entry name" value="WD40_rpt"/>
</dbReference>
<dbReference type="STRING" id="478820.A0A196S7J4"/>
<proteinExistence type="predicted"/>
<dbReference type="SUPFAM" id="SSF50978">
    <property type="entry name" value="WD40 repeat-like"/>
    <property type="match status" value="1"/>
</dbReference>
<name>A0A196S7J4_BLAHN</name>
<evidence type="ECO:0000313" key="5">
    <source>
        <dbReference type="Proteomes" id="UP000078348"/>
    </source>
</evidence>
<dbReference type="PROSITE" id="PS50294">
    <property type="entry name" value="WD_REPEATS_REGION"/>
    <property type="match status" value="2"/>
</dbReference>
<dbReference type="InterPro" id="IPR036322">
    <property type="entry name" value="WD40_repeat_dom_sf"/>
</dbReference>
<accession>A0A196S7J4</accession>
<evidence type="ECO:0000256" key="1">
    <source>
        <dbReference type="ARBA" id="ARBA00022574"/>
    </source>
</evidence>
<reference evidence="4 5" key="1">
    <citation type="submission" date="2016-05" db="EMBL/GenBank/DDBJ databases">
        <title>Nuclear genome of Blastocystis sp. subtype 1 NandII.</title>
        <authorList>
            <person name="Gentekaki E."/>
            <person name="Curtis B."/>
            <person name="Stairs C."/>
            <person name="Eme L."/>
            <person name="Herman E."/>
            <person name="Klimes V."/>
            <person name="Arias M.C."/>
            <person name="Elias M."/>
            <person name="Hilliou F."/>
            <person name="Klute M."/>
            <person name="Malik S.-B."/>
            <person name="Pightling A."/>
            <person name="Rachubinski R."/>
            <person name="Salas D."/>
            <person name="Schlacht A."/>
            <person name="Suga H."/>
            <person name="Archibald J."/>
            <person name="Ball S.G."/>
            <person name="Clark G."/>
            <person name="Dacks J."/>
            <person name="Van Der Giezen M."/>
            <person name="Tsaousis A."/>
            <person name="Roger A."/>
        </authorList>
    </citation>
    <scope>NUCLEOTIDE SEQUENCE [LARGE SCALE GENOMIC DNA]</scope>
    <source>
        <strain evidence="5">ATCC 50177 / NandII</strain>
    </source>
</reference>
<dbReference type="PROSITE" id="PS50082">
    <property type="entry name" value="WD_REPEATS_2"/>
    <property type="match status" value="2"/>
</dbReference>
<evidence type="ECO:0000256" key="2">
    <source>
        <dbReference type="ARBA" id="ARBA00022737"/>
    </source>
</evidence>
<sequence>MQQPVEDDKLLDCNDIETLRSYAFRLQKENKQLKESYLLLSSRVSRIMPLIKDQLANWDWDSSDLDVLKGIDKAIDSSLSKLPKQTTSCLSLLDSMKIFRTSVYCCKFNPRDKVLACGCFSGSIILYRFSTSSMRLKHIRTITGHDGLVTSINWLQDNTHIVTTSVDKTVKVWKMMTGELEKEVAVDFLAMSSCLCSTMDSDICVVIGSSQSFLYIDMANRCIIKYALPNTCEPRRLDLHSQGEILVIHNSTYEIVNRITQHGYQIQSLYVKETQDGYYLAVSNRNNIIDVYQLNDTFLTKLSIPELKSACSNCVLFDDSNLSLSQVLEESEKAEEIEEKVIPNLYLITGGLAGVLYLWPVFRQNVFVKPLQIKAHNNSCCYIDYSSFCRLMATSAQDHNLIIWKASSLN</sequence>
<organism evidence="4 5">
    <name type="scientific">Blastocystis sp. subtype 1 (strain ATCC 50177 / NandII)</name>
    <dbReference type="NCBI Taxonomy" id="478820"/>
    <lineage>
        <taxon>Eukaryota</taxon>
        <taxon>Sar</taxon>
        <taxon>Stramenopiles</taxon>
        <taxon>Bigyra</taxon>
        <taxon>Opalozoa</taxon>
        <taxon>Opalinata</taxon>
        <taxon>Blastocystidae</taxon>
        <taxon>Blastocystis</taxon>
    </lineage>
</organism>
<gene>
    <name evidence="4" type="ORF">AV274_5301</name>
</gene>
<evidence type="ECO:0000256" key="3">
    <source>
        <dbReference type="PROSITE-ProRule" id="PRU00221"/>
    </source>
</evidence>
<keyword evidence="5" id="KW-1185">Reference proteome</keyword>
<dbReference type="AlphaFoldDB" id="A0A196S7J4"/>
<feature type="repeat" description="WD" evidence="3">
    <location>
        <begin position="142"/>
        <end position="183"/>
    </location>
</feature>
<dbReference type="PANTHER" id="PTHR19848:SF8">
    <property type="entry name" value="F-BOX AND WD REPEAT DOMAIN CONTAINING 7"/>
    <property type="match status" value="1"/>
</dbReference>
<dbReference type="SMART" id="SM00320">
    <property type="entry name" value="WD40"/>
    <property type="match status" value="3"/>
</dbReference>
<dbReference type="Gene3D" id="2.130.10.10">
    <property type="entry name" value="YVTN repeat-like/Quinoprotein amine dehydrogenase"/>
    <property type="match status" value="1"/>
</dbReference>
<comment type="caution">
    <text evidence="4">The sequence shown here is derived from an EMBL/GenBank/DDBJ whole genome shotgun (WGS) entry which is preliminary data.</text>
</comment>
<dbReference type="InterPro" id="IPR015943">
    <property type="entry name" value="WD40/YVTN_repeat-like_dom_sf"/>
</dbReference>
<feature type="repeat" description="WD" evidence="3">
    <location>
        <begin position="373"/>
        <end position="410"/>
    </location>
</feature>